<dbReference type="Pfam" id="PF26639">
    <property type="entry name" value="Het-6_barrel"/>
    <property type="match status" value="1"/>
</dbReference>
<feature type="region of interest" description="Disordered" evidence="1">
    <location>
        <begin position="661"/>
        <end position="686"/>
    </location>
</feature>
<keyword evidence="4" id="KW-1185">Reference proteome</keyword>
<protein>
    <recommendedName>
        <fullName evidence="2">Heterokaryon incompatibility domain-containing protein</fullName>
    </recommendedName>
</protein>
<sequence length="790" mass="91066">MVGRRLSRLLPWTLGHCVPHGWGLRRGPRPREDPVTAVSSDSTGFRHVSTKSSEEVVNFLPDDIHTTNLHGNRLEAEEVRMLYLLKNKHPGARIEGLLTRGKLDPKLRYAALSYTCGNPFPTAAPGYGRPSPGQDSTYDQTRKDHHIILNGVRFPVSRNLFEGLARLRNVDRPPGLWVDAICINQGDRTEIEQQVKNMGHIFHGAEEVLVWLGENESENDINLKMALRLVDDIFFAFKHWYDKHRLTRFDEWWENITEEVSLTPDSEDQMRLWELLKDDGLKWVTEVRLKKHLTRADRRAWLALERLLARSWFDRVWTWQEKELARRVRLFIGSQYLSWRKLRLAMLLVMVHDQGRARSETDMLMPGRQYLHVVDNLNIDRAPSLLDMLLNVRHRDCFKKVDKIFGVLGAAAKRETTAQDAAYFKDRVDYNDEVTTPATIYREFSRYFIQTKGDLRVLQACNPKIPTAPRGLPSWVADWSDITLSHQLSSHIYDAARGTNVKARYDPNDFSMTLSGVQVDRVSIACNDARIDALEQLVDESVDWDHWRDAIIETYVKVYVHGTYRGAHKHMAYVGFPSESCWAQLVNVLRAADHYQATGEAVSEAFWRCLMVDKMPGTKMDTKRRIDPNLNVCQHFHNEALRRVLDRGLCRELERDFLHNQKKRQAQPIKKAKRAHGGDGRQHDDHPAGWFGAMQRSVLHKRFFVTEKQGLFGMAPSNVQPGDLVCVLDGGTVPFLLREDGGSKHLRFVEEAYVHGYMDGRAVDEAEYRNGKDDGTTTKTSTLRREFRIC</sequence>
<dbReference type="HOGENOM" id="CLU_004184_7_0_1"/>
<reference evidence="3 4" key="1">
    <citation type="submission" date="2015-01" db="EMBL/GenBank/DDBJ databases">
        <title>The Genome Sequence of Capronia semiimmersa CBS27337.</title>
        <authorList>
            <consortium name="The Broad Institute Genomics Platform"/>
            <person name="Cuomo C."/>
            <person name="de Hoog S."/>
            <person name="Gorbushina A."/>
            <person name="Stielow B."/>
            <person name="Teixiera M."/>
            <person name="Abouelleil A."/>
            <person name="Chapman S.B."/>
            <person name="Priest M."/>
            <person name="Young S.K."/>
            <person name="Wortman J."/>
            <person name="Nusbaum C."/>
            <person name="Birren B."/>
        </authorList>
    </citation>
    <scope>NUCLEOTIDE SEQUENCE [LARGE SCALE GENOMIC DNA]</scope>
    <source>
        <strain evidence="3 4">CBS 27337</strain>
    </source>
</reference>
<feature type="compositionally biased region" description="Basic and acidic residues" evidence="1">
    <location>
        <begin position="676"/>
        <end position="686"/>
    </location>
</feature>
<evidence type="ECO:0000259" key="2">
    <source>
        <dbReference type="Pfam" id="PF06985"/>
    </source>
</evidence>
<evidence type="ECO:0000313" key="4">
    <source>
        <dbReference type="Proteomes" id="UP000054266"/>
    </source>
</evidence>
<gene>
    <name evidence="3" type="ORF">PV04_08161</name>
</gene>
<evidence type="ECO:0000256" key="1">
    <source>
        <dbReference type="SAM" id="MobiDB-lite"/>
    </source>
</evidence>
<feature type="compositionally biased region" description="Basic residues" evidence="1">
    <location>
        <begin position="661"/>
        <end position="675"/>
    </location>
</feature>
<feature type="domain" description="Heterokaryon incompatibility" evidence="2">
    <location>
        <begin position="109"/>
        <end position="321"/>
    </location>
</feature>
<dbReference type="Pfam" id="PF06985">
    <property type="entry name" value="HET"/>
    <property type="match status" value="1"/>
</dbReference>
<dbReference type="InterPro" id="IPR010730">
    <property type="entry name" value="HET"/>
</dbReference>
<evidence type="ECO:0000313" key="3">
    <source>
        <dbReference type="EMBL" id="KIW65948.1"/>
    </source>
</evidence>
<dbReference type="AlphaFoldDB" id="A0A0D2FD41"/>
<name>A0A0D2FD41_9EURO</name>
<organism evidence="3 4">
    <name type="scientific">Phialophora macrospora</name>
    <dbReference type="NCBI Taxonomy" id="1851006"/>
    <lineage>
        <taxon>Eukaryota</taxon>
        <taxon>Fungi</taxon>
        <taxon>Dikarya</taxon>
        <taxon>Ascomycota</taxon>
        <taxon>Pezizomycotina</taxon>
        <taxon>Eurotiomycetes</taxon>
        <taxon>Chaetothyriomycetidae</taxon>
        <taxon>Chaetothyriales</taxon>
        <taxon>Herpotrichiellaceae</taxon>
        <taxon>Phialophora</taxon>
    </lineage>
</organism>
<feature type="region of interest" description="Disordered" evidence="1">
    <location>
        <begin position="25"/>
        <end position="47"/>
    </location>
</feature>
<dbReference type="PANTHER" id="PTHR24148">
    <property type="entry name" value="ANKYRIN REPEAT DOMAIN-CONTAINING PROTEIN 39 HOMOLOG-RELATED"/>
    <property type="match status" value="1"/>
</dbReference>
<dbReference type="PANTHER" id="PTHR24148:SF64">
    <property type="entry name" value="HETEROKARYON INCOMPATIBILITY DOMAIN-CONTAINING PROTEIN"/>
    <property type="match status" value="1"/>
</dbReference>
<dbReference type="STRING" id="5601.A0A0D2FD41"/>
<dbReference type="EMBL" id="KN846960">
    <property type="protein sequence ID" value="KIW65948.1"/>
    <property type="molecule type" value="Genomic_DNA"/>
</dbReference>
<dbReference type="InterPro" id="IPR052895">
    <property type="entry name" value="HetReg/Transcr_Mod"/>
</dbReference>
<accession>A0A0D2FD41</accession>
<dbReference type="Proteomes" id="UP000054266">
    <property type="component" value="Unassembled WGS sequence"/>
</dbReference>
<proteinExistence type="predicted"/>